<dbReference type="Gene3D" id="2.60.120.430">
    <property type="entry name" value="Galactose-binding lectin"/>
    <property type="match status" value="1"/>
</dbReference>
<gene>
    <name evidence="4" type="ORF">K1Y79_20255</name>
</gene>
<dbReference type="InterPro" id="IPR037459">
    <property type="entry name" value="RhgT-like"/>
</dbReference>
<proteinExistence type="inferred from homology"/>
<dbReference type="EMBL" id="JAICCF010000004">
    <property type="protein sequence ID" value="MBW8686684.1"/>
    <property type="molecule type" value="Genomic_DNA"/>
</dbReference>
<protein>
    <submittedName>
        <fullName evidence="4">Rhamnogalacturonan acetylesterase</fullName>
    </submittedName>
</protein>
<dbReference type="SUPFAM" id="SSF52266">
    <property type="entry name" value="SGNH hydrolase"/>
    <property type="match status" value="1"/>
</dbReference>
<comment type="similarity">
    <text evidence="1">Belongs to the 'GDSL' lipolytic enzyme family.</text>
</comment>
<sequence>MGYHRTTRSGKQSTIAATYSLLMKPIHSTLIPFLLLAVSSLYAQDTCLFDFSNTLRSAGYTPVTAASQYNGRFGFDMGTGGRFIPGKGRQRGAFTTDSACYFSIAVPEGNYQVTAVLGSHQHAGATLIKAESRRLAVNTVKTAKGETKTVSFIVNVRSPRISSNTQVKLKPREHGKLDWDDKLTLEFSGPQPCISQLKIEKVSGQITVFLAGNSTVVDQEEEPWAAWGQMIPCFFKPGVSIANHAESGLTLGSFLNSGRLEKILSVAQRGDYLFIEFGHNDQKEKGPGDGAYYSYTERLKLFVHKAREKGVLPVIVTSTARRSFDAAGRSQNTLGDYPDAARKVAAAENIPLIDLNTMTTTLYDALGVEASKKALVHYPANTFPGQNKPLQDNTHFNTYGAYELAKCVVAGIRLNKLPLAAYLADMPNFDPAHPDDPDGFYWPLSPKRSVTKPDGN</sequence>
<keyword evidence="2" id="KW-0378">Hydrolase</keyword>
<reference evidence="4 5" key="1">
    <citation type="submission" date="2021-08" db="EMBL/GenBank/DDBJ databases">
        <title>The genome sequence of Chitinophaga sp. B61.</title>
        <authorList>
            <person name="Zhang X."/>
        </authorList>
    </citation>
    <scope>NUCLEOTIDE SEQUENCE [LARGE SCALE GENOMIC DNA]</scope>
    <source>
        <strain evidence="4 5">B61</strain>
    </source>
</reference>
<evidence type="ECO:0000313" key="5">
    <source>
        <dbReference type="Proteomes" id="UP000812961"/>
    </source>
</evidence>
<dbReference type="Pfam" id="PF13472">
    <property type="entry name" value="Lipase_GDSL_2"/>
    <property type="match status" value="1"/>
</dbReference>
<evidence type="ECO:0000259" key="3">
    <source>
        <dbReference type="Pfam" id="PF13472"/>
    </source>
</evidence>
<dbReference type="RefSeq" id="WP_220252020.1">
    <property type="nucleotide sequence ID" value="NZ_JAICCF010000004.1"/>
</dbReference>
<dbReference type="InterPro" id="IPR013830">
    <property type="entry name" value="SGNH_hydro"/>
</dbReference>
<accession>A0ABS7GIT0</accession>
<name>A0ABS7GIT0_9BACT</name>
<feature type="domain" description="SGNH hydrolase-type esterase" evidence="3">
    <location>
        <begin position="213"/>
        <end position="363"/>
    </location>
</feature>
<dbReference type="SUPFAM" id="SSF49785">
    <property type="entry name" value="Galactose-binding domain-like"/>
    <property type="match status" value="1"/>
</dbReference>
<dbReference type="Proteomes" id="UP000812961">
    <property type="component" value="Unassembled WGS sequence"/>
</dbReference>
<organism evidence="4 5">
    <name type="scientific">Chitinophaga rhizophila</name>
    <dbReference type="NCBI Taxonomy" id="2866212"/>
    <lineage>
        <taxon>Bacteria</taxon>
        <taxon>Pseudomonadati</taxon>
        <taxon>Bacteroidota</taxon>
        <taxon>Chitinophagia</taxon>
        <taxon>Chitinophagales</taxon>
        <taxon>Chitinophagaceae</taxon>
        <taxon>Chitinophaga</taxon>
    </lineage>
</organism>
<dbReference type="Gene3D" id="3.40.50.1110">
    <property type="entry name" value="SGNH hydrolase"/>
    <property type="match status" value="1"/>
</dbReference>
<keyword evidence="5" id="KW-1185">Reference proteome</keyword>
<dbReference type="CDD" id="cd01821">
    <property type="entry name" value="Rhamnogalacturan_acetylesterase_like"/>
    <property type="match status" value="1"/>
</dbReference>
<comment type="caution">
    <text evidence="4">The sequence shown here is derived from an EMBL/GenBank/DDBJ whole genome shotgun (WGS) entry which is preliminary data.</text>
</comment>
<evidence type="ECO:0000256" key="2">
    <source>
        <dbReference type="ARBA" id="ARBA00022801"/>
    </source>
</evidence>
<dbReference type="InterPro" id="IPR036514">
    <property type="entry name" value="SGNH_hydro_sf"/>
</dbReference>
<dbReference type="InterPro" id="IPR008979">
    <property type="entry name" value="Galactose-bd-like_sf"/>
</dbReference>
<dbReference type="PANTHER" id="PTHR43695">
    <property type="entry name" value="PUTATIVE (AFU_ORTHOLOGUE AFUA_2G17250)-RELATED"/>
    <property type="match status" value="1"/>
</dbReference>
<evidence type="ECO:0000313" key="4">
    <source>
        <dbReference type="EMBL" id="MBW8686684.1"/>
    </source>
</evidence>
<evidence type="ECO:0000256" key="1">
    <source>
        <dbReference type="ARBA" id="ARBA00008668"/>
    </source>
</evidence>
<dbReference type="PANTHER" id="PTHR43695:SF1">
    <property type="entry name" value="RHAMNOGALACTURONAN ACETYLESTERASE"/>
    <property type="match status" value="1"/>
</dbReference>